<gene>
    <name evidence="2" type="ORF">HGRIS_004205</name>
</gene>
<reference evidence="3" key="1">
    <citation type="submission" date="2024-06" db="EMBL/GenBank/DDBJ databases">
        <title>Multi-omics analyses provide insights into the biosynthesis of the anticancer antibiotic pleurotin in Hohenbuehelia grisea.</title>
        <authorList>
            <person name="Weaver J.A."/>
            <person name="Alberti F."/>
        </authorList>
    </citation>
    <scope>NUCLEOTIDE SEQUENCE [LARGE SCALE GENOMIC DNA]</scope>
    <source>
        <strain evidence="3">T-177</strain>
    </source>
</reference>
<evidence type="ECO:0000313" key="2">
    <source>
        <dbReference type="EMBL" id="KAL0955321.1"/>
    </source>
</evidence>
<dbReference type="PANTHER" id="PTHR47570">
    <property type="entry name" value="ZINC ION BINDING PROTEIN"/>
    <property type="match status" value="1"/>
</dbReference>
<dbReference type="Pfam" id="PF20179">
    <property type="entry name" value="MSS51_C"/>
    <property type="match status" value="1"/>
</dbReference>
<evidence type="ECO:0000259" key="1">
    <source>
        <dbReference type="Pfam" id="PF20179"/>
    </source>
</evidence>
<dbReference type="InterPro" id="IPR046824">
    <property type="entry name" value="Mss51-like_C"/>
</dbReference>
<proteinExistence type="predicted"/>
<evidence type="ECO:0000313" key="3">
    <source>
        <dbReference type="Proteomes" id="UP001556367"/>
    </source>
</evidence>
<comment type="caution">
    <text evidence="2">The sequence shown here is derived from an EMBL/GenBank/DDBJ whole genome shotgun (WGS) entry which is preliminary data.</text>
</comment>
<keyword evidence="3" id="KW-1185">Reference proteome</keyword>
<dbReference type="EMBL" id="JASNQZ010000007">
    <property type="protein sequence ID" value="KAL0955321.1"/>
    <property type="molecule type" value="Genomic_DNA"/>
</dbReference>
<name>A0ABR3JHX8_9AGAR</name>
<organism evidence="2 3">
    <name type="scientific">Hohenbuehelia grisea</name>
    <dbReference type="NCBI Taxonomy" id="104357"/>
    <lineage>
        <taxon>Eukaryota</taxon>
        <taxon>Fungi</taxon>
        <taxon>Dikarya</taxon>
        <taxon>Basidiomycota</taxon>
        <taxon>Agaricomycotina</taxon>
        <taxon>Agaricomycetes</taxon>
        <taxon>Agaricomycetidae</taxon>
        <taxon>Agaricales</taxon>
        <taxon>Pleurotineae</taxon>
        <taxon>Pleurotaceae</taxon>
        <taxon>Hohenbuehelia</taxon>
    </lineage>
</organism>
<dbReference type="Proteomes" id="UP001556367">
    <property type="component" value="Unassembled WGS sequence"/>
</dbReference>
<dbReference type="PANTHER" id="PTHR47570:SF1">
    <property type="entry name" value="ZINC ION BINDING PROTEIN"/>
    <property type="match status" value="1"/>
</dbReference>
<sequence length="436" mass="48815">MALPIETALAATYTLSLTRLQCQVTGWKKNRLGPQAAPHKLHCPKLKVDMGHHPYVRSQLEQFPWGRVEKDGSFSDDIARARFGVLGPGATYGYWSVPYGGHALDANPGMIPNTRKNDHLLAPFVTQRGEDYVHGEVLLGESWPLHESSWKLKEKSHIPGLFYDEEVPPPSTLAPIVDWASWYQWRGIPLESPAAMLMHYPLTVYHLLNDILHVVETSGTERRKIRVHYLGAEVELNFIPLFSEIALLIPDADLDLTFFGKTTYDLVQRARRESPGSLATRDVVWEYTAPRKLGGSSLTVRLSSDSEAWGGEALQSHNPLYKVDAVIACNAGLGAYQTWYEPIVFCDMTNIPFAVTDYIEQSLRTAAEGTIPAWREFALRTFEFAGMPATGLASLRLPREYPITVNPFHKPGQRPMGGTRMPNMINGFAMPVVMRT</sequence>
<feature type="domain" description="Mitochondrial splicing suppressor 51-like C-terminal" evidence="1">
    <location>
        <begin position="201"/>
        <end position="415"/>
    </location>
</feature>
<accession>A0ABR3JHX8</accession>
<protein>
    <recommendedName>
        <fullName evidence="1">Mitochondrial splicing suppressor 51-like C-terminal domain-containing protein</fullName>
    </recommendedName>
</protein>